<reference evidence="2 3" key="1">
    <citation type="submission" date="2019-09" db="EMBL/GenBank/DDBJ databases">
        <title>Screening of Novel Bioactive Compounds from Soil-Associated.</title>
        <authorList>
            <person name="Zhao S."/>
        </authorList>
    </citation>
    <scope>NUCLEOTIDE SEQUENCE [LARGE SCALE GENOMIC DNA]</scope>
    <source>
        <strain evidence="2 3">HIT-DPA4</strain>
    </source>
</reference>
<evidence type="ECO:0000256" key="1">
    <source>
        <dbReference type="SAM" id="Phobius"/>
    </source>
</evidence>
<evidence type="ECO:0000313" key="3">
    <source>
        <dbReference type="Proteomes" id="UP000442707"/>
    </source>
</evidence>
<accession>A0A6H9UPR3</accession>
<keyword evidence="1" id="KW-0472">Membrane</keyword>
<proteinExistence type="predicted"/>
<evidence type="ECO:0000313" key="2">
    <source>
        <dbReference type="EMBL" id="KAB1139997.1"/>
    </source>
</evidence>
<protein>
    <submittedName>
        <fullName evidence="2">Uncharacterized protein</fullName>
    </submittedName>
</protein>
<keyword evidence="1" id="KW-1133">Transmembrane helix</keyword>
<dbReference type="EMBL" id="VZRB01000048">
    <property type="protein sequence ID" value="KAB1139997.1"/>
    <property type="molecule type" value="Genomic_DNA"/>
</dbReference>
<dbReference type="AlphaFoldDB" id="A0A6H9UPR3"/>
<gene>
    <name evidence="2" type="ORF">F7R91_37585</name>
</gene>
<keyword evidence="3" id="KW-1185">Reference proteome</keyword>
<sequence length="147" mass="15839">MAPDKTGGAVVMRRANRLMTTGCLTVLIALIIVLGIVVSWLWYSVWHAGNVNSERREKALASTLEQARDTADRTARALDTSGASDADTLTSLIWQHSEAPVITYDASRHEFTATVAKSTQYDVTPLPAEAGGFSLRRVGVAKDQPGP</sequence>
<keyword evidence="1" id="KW-0812">Transmembrane</keyword>
<name>A0A6H9UPR3_9ACTN</name>
<comment type="caution">
    <text evidence="2">The sequence shown here is derived from an EMBL/GenBank/DDBJ whole genome shotgun (WGS) entry which is preliminary data.</text>
</comment>
<organism evidence="2 3">
    <name type="scientific">Streptomyces luteolifulvus</name>
    <dbReference type="NCBI Taxonomy" id="2615112"/>
    <lineage>
        <taxon>Bacteria</taxon>
        <taxon>Bacillati</taxon>
        <taxon>Actinomycetota</taxon>
        <taxon>Actinomycetes</taxon>
        <taxon>Kitasatosporales</taxon>
        <taxon>Streptomycetaceae</taxon>
        <taxon>Streptomyces</taxon>
    </lineage>
</organism>
<dbReference type="RefSeq" id="WP_150957760.1">
    <property type="nucleotide sequence ID" value="NZ_VZRB01000048.1"/>
</dbReference>
<dbReference type="Proteomes" id="UP000442707">
    <property type="component" value="Unassembled WGS sequence"/>
</dbReference>
<feature type="transmembrane region" description="Helical" evidence="1">
    <location>
        <begin position="21"/>
        <end position="43"/>
    </location>
</feature>